<evidence type="ECO:0000256" key="3">
    <source>
        <dbReference type="ARBA" id="ARBA00022692"/>
    </source>
</evidence>
<keyword evidence="3" id="KW-0812">Transmembrane</keyword>
<dbReference type="InterPro" id="IPR002172">
    <property type="entry name" value="LDrepeatLR_classA_rpt"/>
</dbReference>
<dbReference type="PANTHER" id="PTHR24270">
    <property type="entry name" value="LOW-DENSITY LIPOPROTEIN RECEPTOR-RELATED"/>
    <property type="match status" value="1"/>
</dbReference>
<sequence length="529" mass="61216">MFWYNETLVDYVELISEYSYYFAATPSCYAHLKCNRGSAELCLDWREICDGKEDCLDGEDEEQCWQLETSICHINEYQCNNRECIPIEFSNDDPLNPDCSDGTDERESDYTSSDCGRDLAFRCEEALCRPKRSEPQLFSCGDGQCVEKYDQCRNDRYKHVKYPKYGETLPRCIAKSRLLDGIKDCPLNDDETYADSCLLDDIEMRRFRCRNGKRCPSRRLLNDKIHDCSDISDEIPPIDRYLENHLVFEVLCDGIENMISVVINGQKHSDETNCEEWPCNNSLTRCNSLWNCPKGEDELECANSPINCPPNHHPCISPKTHELICLSIGKVNDNSMDCLGGSDEREFCRLKYPHDKELRYRCWNSTYCMFPTVPQLCQTPLDIELEQIIWSKPVIPLFNSPLTKHLERLIDTRNIQSVDKGHDHLQIDAPQLNIRHLSQMGSRSSLYPLSSRNHSCRRGLMIRTVWKNDSIWRCMCPPSTYGNSCQYQSQRVALVVEESLLKSIHLDAYERIKRGNARVNKTKGATNKC</sequence>
<evidence type="ECO:0000256" key="4">
    <source>
        <dbReference type="ARBA" id="ARBA00022737"/>
    </source>
</evidence>
<evidence type="ECO:0000256" key="2">
    <source>
        <dbReference type="ARBA" id="ARBA00004308"/>
    </source>
</evidence>
<dbReference type="CDD" id="cd00112">
    <property type="entry name" value="LDLa"/>
    <property type="match status" value="2"/>
</dbReference>
<evidence type="ECO:0000256" key="6">
    <source>
        <dbReference type="ARBA" id="ARBA00023136"/>
    </source>
</evidence>
<dbReference type="SMART" id="SM00192">
    <property type="entry name" value="LDLa"/>
    <property type="match status" value="5"/>
</dbReference>
<dbReference type="GO" id="GO:0005886">
    <property type="term" value="C:plasma membrane"/>
    <property type="evidence" value="ECO:0007669"/>
    <property type="project" value="TreeGrafter"/>
</dbReference>
<dbReference type="SUPFAM" id="SSF57424">
    <property type="entry name" value="LDL receptor-like module"/>
    <property type="match status" value="3"/>
</dbReference>
<evidence type="ECO:0000313" key="10">
    <source>
        <dbReference type="EMBL" id="CAF3632589.1"/>
    </source>
</evidence>
<organism evidence="10 11">
    <name type="scientific">Adineta steineri</name>
    <dbReference type="NCBI Taxonomy" id="433720"/>
    <lineage>
        <taxon>Eukaryota</taxon>
        <taxon>Metazoa</taxon>
        <taxon>Spiralia</taxon>
        <taxon>Gnathifera</taxon>
        <taxon>Rotifera</taxon>
        <taxon>Eurotatoria</taxon>
        <taxon>Bdelloidea</taxon>
        <taxon>Adinetida</taxon>
        <taxon>Adinetidae</taxon>
        <taxon>Adineta</taxon>
    </lineage>
</organism>
<dbReference type="PRINTS" id="PR00261">
    <property type="entry name" value="LDLRECEPTOR"/>
</dbReference>
<feature type="disulfide bond" evidence="8">
    <location>
        <begin position="72"/>
        <end position="84"/>
    </location>
</feature>
<keyword evidence="4" id="KW-0677">Repeat</keyword>
<dbReference type="Proteomes" id="UP000663844">
    <property type="component" value="Unassembled WGS sequence"/>
</dbReference>
<evidence type="ECO:0000256" key="7">
    <source>
        <dbReference type="ARBA" id="ARBA00023157"/>
    </source>
</evidence>
<evidence type="ECO:0000313" key="11">
    <source>
        <dbReference type="Proteomes" id="UP000663844"/>
    </source>
</evidence>
<dbReference type="Pfam" id="PF00057">
    <property type="entry name" value="Ldl_recept_a"/>
    <property type="match status" value="1"/>
</dbReference>
<comment type="subcellular location">
    <subcellularLocation>
        <location evidence="2">Endomembrane system</location>
    </subcellularLocation>
    <subcellularLocation>
        <location evidence="1">Membrane</location>
        <topology evidence="1">Single-pass membrane protein</topology>
    </subcellularLocation>
</comment>
<dbReference type="Proteomes" id="UP000663845">
    <property type="component" value="Unassembled WGS sequence"/>
</dbReference>
<name>A0A818QC43_9BILA</name>
<accession>A0A818QC43</accession>
<gene>
    <name evidence="9" type="ORF">JYZ213_LOCUS18574</name>
    <name evidence="10" type="ORF">OXD698_LOCUS8024</name>
</gene>
<dbReference type="AlphaFoldDB" id="A0A818QC43"/>
<dbReference type="InterPro" id="IPR023415">
    <property type="entry name" value="LDLR_class-A_CS"/>
</dbReference>
<dbReference type="GO" id="GO:0012505">
    <property type="term" value="C:endomembrane system"/>
    <property type="evidence" value="ECO:0007669"/>
    <property type="project" value="UniProtKB-SubCell"/>
</dbReference>
<protein>
    <submittedName>
        <fullName evidence="10">Uncharacterized protein</fullName>
    </submittedName>
</protein>
<evidence type="ECO:0000256" key="1">
    <source>
        <dbReference type="ARBA" id="ARBA00004167"/>
    </source>
</evidence>
<evidence type="ECO:0000313" key="9">
    <source>
        <dbReference type="EMBL" id="CAF1049075.1"/>
    </source>
</evidence>
<comment type="caution">
    <text evidence="10">The sequence shown here is derived from an EMBL/GenBank/DDBJ whole genome shotgun (WGS) entry which is preliminary data.</text>
</comment>
<keyword evidence="6" id="KW-0472">Membrane</keyword>
<feature type="disulfide bond" evidence="8">
    <location>
        <begin position="49"/>
        <end position="64"/>
    </location>
</feature>
<evidence type="ECO:0000256" key="5">
    <source>
        <dbReference type="ARBA" id="ARBA00022989"/>
    </source>
</evidence>
<evidence type="ECO:0000256" key="8">
    <source>
        <dbReference type="PROSITE-ProRule" id="PRU00124"/>
    </source>
</evidence>
<dbReference type="GO" id="GO:0016192">
    <property type="term" value="P:vesicle-mediated transport"/>
    <property type="evidence" value="ECO:0007669"/>
    <property type="project" value="UniProtKB-ARBA"/>
</dbReference>
<keyword evidence="5" id="KW-1133">Transmembrane helix</keyword>
<dbReference type="PROSITE" id="PS50068">
    <property type="entry name" value="LDLRA_2"/>
    <property type="match status" value="2"/>
</dbReference>
<dbReference type="EMBL" id="CAJNOG010000182">
    <property type="protein sequence ID" value="CAF1049075.1"/>
    <property type="molecule type" value="Genomic_DNA"/>
</dbReference>
<dbReference type="Gene3D" id="4.10.400.10">
    <property type="entry name" value="Low-density Lipoprotein Receptor"/>
    <property type="match status" value="2"/>
</dbReference>
<dbReference type="InterPro" id="IPR036055">
    <property type="entry name" value="LDL_receptor-like_sf"/>
</dbReference>
<proteinExistence type="predicted"/>
<reference evidence="10" key="1">
    <citation type="submission" date="2021-02" db="EMBL/GenBank/DDBJ databases">
        <authorList>
            <person name="Nowell W R."/>
        </authorList>
    </citation>
    <scope>NUCLEOTIDE SEQUENCE</scope>
</reference>
<dbReference type="InterPro" id="IPR050685">
    <property type="entry name" value="LDLR"/>
</dbReference>
<comment type="caution">
    <text evidence="8">Lacks conserved residue(s) required for the propagation of feature annotation.</text>
</comment>
<keyword evidence="7 8" id="KW-1015">Disulfide bond</keyword>
<dbReference type="EMBL" id="CAJOAZ010000379">
    <property type="protein sequence ID" value="CAF3632589.1"/>
    <property type="molecule type" value="Genomic_DNA"/>
</dbReference>
<dbReference type="PROSITE" id="PS01209">
    <property type="entry name" value="LDLRA_1"/>
    <property type="match status" value="1"/>
</dbReference>